<dbReference type="PANTHER" id="PTHR12015">
    <property type="entry name" value="SMALL INDUCIBLE CYTOKINE A"/>
    <property type="match status" value="1"/>
</dbReference>
<protein>
    <recommendedName>
        <fullName evidence="3">Chemokine interleukin-8-like domain-containing protein</fullName>
    </recommendedName>
</protein>
<dbReference type="STRING" id="409849.ENSPMGP00000006743"/>
<dbReference type="SUPFAM" id="SSF54117">
    <property type="entry name" value="Interleukin 8-like chemokines"/>
    <property type="match status" value="1"/>
</dbReference>
<keyword evidence="5" id="KW-1185">Reference proteome</keyword>
<dbReference type="GO" id="GO:0008009">
    <property type="term" value="F:chemokine activity"/>
    <property type="evidence" value="ECO:0007669"/>
    <property type="project" value="InterPro"/>
</dbReference>
<organism evidence="4 5">
    <name type="scientific">Periophthalmus magnuspinnatus</name>
    <dbReference type="NCBI Taxonomy" id="409849"/>
    <lineage>
        <taxon>Eukaryota</taxon>
        <taxon>Metazoa</taxon>
        <taxon>Chordata</taxon>
        <taxon>Craniata</taxon>
        <taxon>Vertebrata</taxon>
        <taxon>Euteleostomi</taxon>
        <taxon>Actinopterygii</taxon>
        <taxon>Neopterygii</taxon>
        <taxon>Teleostei</taxon>
        <taxon>Neoteleostei</taxon>
        <taxon>Acanthomorphata</taxon>
        <taxon>Gobiaria</taxon>
        <taxon>Gobiiformes</taxon>
        <taxon>Gobioidei</taxon>
        <taxon>Gobiidae</taxon>
        <taxon>Oxudercinae</taxon>
        <taxon>Periophthalmus</taxon>
    </lineage>
</organism>
<dbReference type="Pfam" id="PF00048">
    <property type="entry name" value="IL8"/>
    <property type="match status" value="1"/>
</dbReference>
<dbReference type="InterPro" id="IPR036048">
    <property type="entry name" value="Interleukin_8-like_sf"/>
</dbReference>
<feature type="domain" description="Chemokine interleukin-8-like" evidence="3">
    <location>
        <begin position="20"/>
        <end position="81"/>
    </location>
</feature>
<dbReference type="PANTHER" id="PTHR12015:SF108">
    <property type="entry name" value="C-C MOTIF CHEMOKINE 20"/>
    <property type="match status" value="1"/>
</dbReference>
<keyword evidence="2" id="KW-0732">Signal</keyword>
<dbReference type="Proteomes" id="UP000261520">
    <property type="component" value="Unplaced"/>
</dbReference>
<dbReference type="GO" id="GO:0005615">
    <property type="term" value="C:extracellular space"/>
    <property type="evidence" value="ECO:0007669"/>
    <property type="project" value="UniProtKB-KW"/>
</dbReference>
<dbReference type="InterPro" id="IPR039809">
    <property type="entry name" value="Chemokine_b/g/d"/>
</dbReference>
<accession>A0A3B3ZPY6</accession>
<dbReference type="Ensembl" id="ENSPMGT00000007174.1">
    <property type="protein sequence ID" value="ENSPMGP00000006743.1"/>
    <property type="gene ID" value="ENSPMGG00000005648.1"/>
</dbReference>
<dbReference type="GO" id="GO:0006955">
    <property type="term" value="P:immune response"/>
    <property type="evidence" value="ECO:0007669"/>
    <property type="project" value="InterPro"/>
</dbReference>
<reference evidence="4" key="2">
    <citation type="submission" date="2025-09" db="UniProtKB">
        <authorList>
            <consortium name="Ensembl"/>
        </authorList>
    </citation>
    <scope>IDENTIFICATION</scope>
</reference>
<dbReference type="AlphaFoldDB" id="A0A3B3ZPY6"/>
<dbReference type="Gene3D" id="2.40.50.40">
    <property type="match status" value="1"/>
</dbReference>
<keyword evidence="1" id="KW-0202">Cytokine</keyword>
<evidence type="ECO:0000256" key="1">
    <source>
        <dbReference type="ARBA" id="ARBA00022514"/>
    </source>
</evidence>
<name>A0A3B3ZPY6_9GOBI</name>
<dbReference type="InterPro" id="IPR001811">
    <property type="entry name" value="Chemokine_IL8-like_dom"/>
</dbReference>
<reference evidence="4" key="1">
    <citation type="submission" date="2025-08" db="UniProtKB">
        <authorList>
            <consortium name="Ensembl"/>
        </authorList>
    </citation>
    <scope>IDENTIFICATION</scope>
</reference>
<feature type="chain" id="PRO_5017329010" description="Chemokine interleukin-8-like domain-containing protein" evidence="2">
    <location>
        <begin position="19"/>
        <end position="87"/>
    </location>
</feature>
<evidence type="ECO:0000259" key="3">
    <source>
        <dbReference type="SMART" id="SM00199"/>
    </source>
</evidence>
<proteinExistence type="predicted"/>
<evidence type="ECO:0000256" key="2">
    <source>
        <dbReference type="SAM" id="SignalP"/>
    </source>
</evidence>
<feature type="signal peptide" evidence="2">
    <location>
        <begin position="1"/>
        <end position="18"/>
    </location>
</feature>
<dbReference type="SMART" id="SM00199">
    <property type="entry name" value="SCY"/>
    <property type="match status" value="1"/>
</dbReference>
<evidence type="ECO:0000313" key="4">
    <source>
        <dbReference type="Ensembl" id="ENSPMGP00000006743.1"/>
    </source>
</evidence>
<sequence>MDPKVCVLLLLLFAALSGVPQDCCLSVAQKRLPAKQVQSYKVQEAGKGCDISATVVQVKGRMLCLPHPEGQQWVQKLMRIVDQRQQQ</sequence>
<evidence type="ECO:0000313" key="5">
    <source>
        <dbReference type="Proteomes" id="UP000261520"/>
    </source>
</evidence>